<dbReference type="PANTHER" id="PTHR43219:SF1">
    <property type="entry name" value="CRISPR-ASSOCIATED ENDONUCLEASE CAS1"/>
    <property type="match status" value="1"/>
</dbReference>
<evidence type="ECO:0000256" key="9">
    <source>
        <dbReference type="HAMAP-Rule" id="MF_01470"/>
    </source>
</evidence>
<dbReference type="Proteomes" id="UP000006556">
    <property type="component" value="Chromosome"/>
</dbReference>
<comment type="similarity">
    <text evidence="9">Belongs to the CRISPR-associated endonuclease Cas1 family.</text>
</comment>
<keyword evidence="7 9" id="KW-0238">DNA-binding</keyword>
<sequence length="344" mass="40815">MLVLIFINGRGWFYMKKTLYIFSNGELSRKDNTLYFETEEGRRFIPVEDTGEIMIFGEVDVNKKLLEFLSVKEITLHFFNYHGYYMGSFYPREHLNSGYMTLKQAEHYLDEEKRLVIAKEIVRGAAKNIRQVLKYYYGREKDVGGKLNAIENLMAPIEECRDTSSLMALEGNIRDHYYRAFDEIVDNPDFAFQERSRRPPKNYLNTLISFGNSLIYTICLSEIYKTHLDPRIGYLHATNFRRFTLNLDIAEIFKPIIVDRLIFTLLGKKMITKEDFDRGTEGIMMKEKARKCFVENLDEKLKTTINHREIGRPVSYRRLIRLELYKLEKHLMGEKEYQAFVARW</sequence>
<dbReference type="KEGG" id="pth:PTH_1914"/>
<comment type="cofactor">
    <cofactor evidence="9">
        <name>Mg(2+)</name>
        <dbReference type="ChEBI" id="CHEBI:18420"/>
    </cofactor>
    <cofactor evidence="9">
        <name>Mn(2+)</name>
        <dbReference type="ChEBI" id="CHEBI:29035"/>
    </cofactor>
</comment>
<keyword evidence="4 9" id="KW-0378">Hydrolase</keyword>
<organism evidence="10 11">
    <name type="scientific">Pelotomaculum thermopropionicum (strain DSM 13744 / JCM 10971 / SI)</name>
    <dbReference type="NCBI Taxonomy" id="370438"/>
    <lineage>
        <taxon>Bacteria</taxon>
        <taxon>Bacillati</taxon>
        <taxon>Bacillota</taxon>
        <taxon>Clostridia</taxon>
        <taxon>Eubacteriales</taxon>
        <taxon>Desulfotomaculaceae</taxon>
        <taxon>Pelotomaculum</taxon>
    </lineage>
</organism>
<dbReference type="InterPro" id="IPR002729">
    <property type="entry name" value="CRISPR-assoc_Cas1"/>
</dbReference>
<comment type="subunit">
    <text evidence="9">Homodimer, forms a heterotetramer with a Cas2 homodimer.</text>
</comment>
<feature type="binding site" evidence="9">
    <location>
        <position position="236"/>
    </location>
    <ligand>
        <name>Mn(2+)</name>
        <dbReference type="ChEBI" id="CHEBI:29035"/>
    </ligand>
</feature>
<dbReference type="NCBIfam" id="TIGR00287">
    <property type="entry name" value="cas1"/>
    <property type="match status" value="1"/>
</dbReference>
<dbReference type="InterPro" id="IPR042211">
    <property type="entry name" value="CRISPR-assoc_Cas1_N"/>
</dbReference>
<dbReference type="InterPro" id="IPR019858">
    <property type="entry name" value="CRISPR-assoc_Cas1_HMARI/TNEAP"/>
</dbReference>
<accession>A5D0Y0</accession>
<keyword evidence="11" id="KW-1185">Reference proteome</keyword>
<evidence type="ECO:0000256" key="8">
    <source>
        <dbReference type="ARBA" id="ARBA00023211"/>
    </source>
</evidence>
<dbReference type="HAMAP" id="MF_01470">
    <property type="entry name" value="Cas1"/>
    <property type="match status" value="1"/>
</dbReference>
<feature type="binding site" evidence="9">
    <location>
        <position position="170"/>
    </location>
    <ligand>
        <name>Mn(2+)</name>
        <dbReference type="ChEBI" id="CHEBI:29035"/>
    </ligand>
</feature>
<keyword evidence="1 9" id="KW-0540">Nuclease</keyword>
<dbReference type="GO" id="GO:0051607">
    <property type="term" value="P:defense response to virus"/>
    <property type="evidence" value="ECO:0007669"/>
    <property type="project" value="UniProtKB-UniRule"/>
</dbReference>
<name>A5D0Y0_PELTS</name>
<dbReference type="Pfam" id="PF01867">
    <property type="entry name" value="Cas_Cas1"/>
    <property type="match status" value="1"/>
</dbReference>
<reference evidence="11" key="1">
    <citation type="journal article" date="2008" name="Genome Res.">
        <title>The genome of Pelotomaculum thermopropionicum reveals niche-associated evolution in anaerobic microbiota.</title>
        <authorList>
            <person name="Kosaka T."/>
            <person name="Kato S."/>
            <person name="Shimoyama T."/>
            <person name="Ishii S."/>
            <person name="Abe T."/>
            <person name="Watanabe K."/>
        </authorList>
    </citation>
    <scope>NUCLEOTIDE SEQUENCE [LARGE SCALE GENOMIC DNA]</scope>
    <source>
        <strain evidence="11">DSM 13744 / JCM 10971 / SI</strain>
    </source>
</reference>
<dbReference type="NCBIfam" id="TIGR03641">
    <property type="entry name" value="cas1_HMARI"/>
    <property type="match status" value="1"/>
</dbReference>
<keyword evidence="5 9" id="KW-0460">Magnesium</keyword>
<dbReference type="GO" id="GO:0046872">
    <property type="term" value="F:metal ion binding"/>
    <property type="evidence" value="ECO:0007669"/>
    <property type="project" value="UniProtKB-UniRule"/>
</dbReference>
<comment type="function">
    <text evidence="9">CRISPR (clustered regularly interspaced short palindromic repeat), is an adaptive immune system that provides protection against mobile genetic elements (viruses, transposable elements and conjugative plasmids). CRISPR clusters contain spacers, sequences complementary to antecedent mobile elements, and target invading nucleic acids. CRISPR clusters are transcribed and processed into CRISPR RNA (crRNA). Acts as a dsDNA endonuclease. Involved in the integration of spacer DNA into the CRISPR cassette.</text>
</comment>
<keyword evidence="8 9" id="KW-0464">Manganese</keyword>
<dbReference type="Gene3D" id="3.100.10.20">
    <property type="entry name" value="CRISPR-associated endonuclease Cas1, N-terminal domain"/>
    <property type="match status" value="1"/>
</dbReference>
<dbReference type="GO" id="GO:0003677">
    <property type="term" value="F:DNA binding"/>
    <property type="evidence" value="ECO:0007669"/>
    <property type="project" value="UniProtKB-KW"/>
</dbReference>
<proteinExistence type="inferred from homology"/>
<evidence type="ECO:0000256" key="4">
    <source>
        <dbReference type="ARBA" id="ARBA00022801"/>
    </source>
</evidence>
<dbReference type="EMBL" id="AP009389">
    <property type="protein sequence ID" value="BAF60095.1"/>
    <property type="molecule type" value="Genomic_DNA"/>
</dbReference>
<dbReference type="Gene3D" id="1.20.120.920">
    <property type="entry name" value="CRISPR-associated endonuclease Cas1, C-terminal domain"/>
    <property type="match status" value="1"/>
</dbReference>
<evidence type="ECO:0000256" key="7">
    <source>
        <dbReference type="ARBA" id="ARBA00023125"/>
    </source>
</evidence>
<dbReference type="GO" id="GO:0016787">
    <property type="term" value="F:hydrolase activity"/>
    <property type="evidence" value="ECO:0007669"/>
    <property type="project" value="UniProtKB-KW"/>
</dbReference>
<dbReference type="EC" id="3.1.-.-" evidence="9"/>
<evidence type="ECO:0000256" key="2">
    <source>
        <dbReference type="ARBA" id="ARBA00022723"/>
    </source>
</evidence>
<keyword evidence="6 9" id="KW-0051">Antiviral defense</keyword>
<evidence type="ECO:0000256" key="6">
    <source>
        <dbReference type="ARBA" id="ARBA00023118"/>
    </source>
</evidence>
<dbReference type="GO" id="GO:0004520">
    <property type="term" value="F:DNA endonuclease activity"/>
    <property type="evidence" value="ECO:0007669"/>
    <property type="project" value="InterPro"/>
</dbReference>
<dbReference type="GO" id="GO:0043571">
    <property type="term" value="P:maintenance of CRISPR repeat elements"/>
    <property type="evidence" value="ECO:0007669"/>
    <property type="project" value="UniProtKB-UniRule"/>
</dbReference>
<evidence type="ECO:0000256" key="5">
    <source>
        <dbReference type="ARBA" id="ARBA00022842"/>
    </source>
</evidence>
<dbReference type="AlphaFoldDB" id="A5D0Y0"/>
<evidence type="ECO:0000313" key="11">
    <source>
        <dbReference type="Proteomes" id="UP000006556"/>
    </source>
</evidence>
<protein>
    <recommendedName>
        <fullName evidence="9">CRISPR-associated endonuclease Cas1</fullName>
        <ecNumber evidence="9">3.1.-.-</ecNumber>
    </recommendedName>
</protein>
<evidence type="ECO:0000256" key="3">
    <source>
        <dbReference type="ARBA" id="ARBA00022759"/>
    </source>
</evidence>
<dbReference type="CDD" id="cd09722">
    <property type="entry name" value="Cas1_I-B"/>
    <property type="match status" value="1"/>
</dbReference>
<dbReference type="HOGENOM" id="CLU_052779_2_0_9"/>
<dbReference type="PANTHER" id="PTHR43219">
    <property type="entry name" value="CRISPR-ASSOCIATED ENDONUCLEASE CAS1"/>
    <property type="match status" value="1"/>
</dbReference>
<dbReference type="InterPro" id="IPR042206">
    <property type="entry name" value="CRISPR-assoc_Cas1_C"/>
</dbReference>
<dbReference type="eggNOG" id="COG1518">
    <property type="taxonomic scope" value="Bacteria"/>
</dbReference>
<feature type="binding site" evidence="9">
    <location>
        <position position="251"/>
    </location>
    <ligand>
        <name>Mn(2+)</name>
        <dbReference type="ChEBI" id="CHEBI:29035"/>
    </ligand>
</feature>
<gene>
    <name evidence="9" type="primary">cas1</name>
    <name evidence="10" type="ordered locus">PTH_1914</name>
</gene>
<keyword evidence="3 9" id="KW-0255">Endonuclease</keyword>
<evidence type="ECO:0000313" key="10">
    <source>
        <dbReference type="EMBL" id="BAF60095.1"/>
    </source>
</evidence>
<evidence type="ECO:0000256" key="1">
    <source>
        <dbReference type="ARBA" id="ARBA00022722"/>
    </source>
</evidence>
<keyword evidence="2 9" id="KW-0479">Metal-binding</keyword>
<dbReference type="STRING" id="370438.PTH_1914"/>